<accession>A0A482JG02</accession>
<dbReference type="RefSeq" id="YP_010063156.1">
    <property type="nucleotide sequence ID" value="NC_054802.1"/>
</dbReference>
<name>A0A482JG02_9CAUD</name>
<feature type="region of interest" description="Disordered" evidence="1">
    <location>
        <begin position="1"/>
        <end position="37"/>
    </location>
</feature>
<dbReference type="KEGG" id="vg:64946956"/>
<gene>
    <name evidence="2" type="primary">77</name>
    <name evidence="2" type="ORF">SEA_MIRAMAE_77</name>
</gene>
<sequence>MREPPGTGTDTRSFPLAGQVPKAAADTAAGRHGSPGGWKCDGYSLSHTLYIAQRGARHGTQVPPPSLRLEVQAQDPHHRSQFRSGAVRQRQRPLRGRSLLRLLHLEGET</sequence>
<keyword evidence="3" id="KW-1185">Reference proteome</keyword>
<evidence type="ECO:0000256" key="1">
    <source>
        <dbReference type="SAM" id="MobiDB-lite"/>
    </source>
</evidence>
<proteinExistence type="predicted"/>
<reference evidence="2 3" key="1">
    <citation type="submission" date="2019-02" db="EMBL/GenBank/DDBJ databases">
        <authorList>
            <person name="Stoner T.H."/>
            <person name="Garlena R.A."/>
            <person name="Russell D.A."/>
            <person name="Pope W.H."/>
            <person name="Jacobs-Sera D."/>
            <person name="Hatfull G.F."/>
        </authorList>
    </citation>
    <scope>NUCLEOTIDE SEQUENCE [LARGE SCALE GENOMIC DNA]</scope>
</reference>
<feature type="region of interest" description="Disordered" evidence="1">
    <location>
        <begin position="73"/>
        <end position="92"/>
    </location>
</feature>
<organism evidence="2 3">
    <name type="scientific">Mycobacterium phage Miramae</name>
    <dbReference type="NCBI Taxonomy" id="2517961"/>
    <lineage>
        <taxon>Viruses</taxon>
        <taxon>Duplodnaviria</taxon>
        <taxon>Heunggongvirae</taxon>
        <taxon>Uroviricota</taxon>
        <taxon>Caudoviricetes</taxon>
        <taxon>Backyardiganvirus</taxon>
        <taxon>Backyardiganvirus miramae</taxon>
    </lineage>
</organism>
<dbReference type="EMBL" id="MK494117">
    <property type="protein sequence ID" value="QBP31475.1"/>
    <property type="molecule type" value="Genomic_DNA"/>
</dbReference>
<evidence type="ECO:0000313" key="2">
    <source>
        <dbReference type="EMBL" id="QBP31475.1"/>
    </source>
</evidence>
<dbReference type="GeneID" id="64946956"/>
<protein>
    <submittedName>
        <fullName evidence="2">Uncharacterized protein</fullName>
    </submittedName>
</protein>
<evidence type="ECO:0000313" key="3">
    <source>
        <dbReference type="Proteomes" id="UP000295340"/>
    </source>
</evidence>
<dbReference type="Proteomes" id="UP000295340">
    <property type="component" value="Segment"/>
</dbReference>